<evidence type="ECO:0000313" key="7">
    <source>
        <dbReference type="EMBL" id="MFC4076750.1"/>
    </source>
</evidence>
<dbReference type="InterPro" id="IPR004498">
    <property type="entry name" value="Ribosomal_PrmA_MeTrfase"/>
</dbReference>
<keyword evidence="8" id="KW-1185">Reference proteome</keyword>
<dbReference type="EC" id="2.1.1.-" evidence="6"/>
<feature type="binding site" evidence="6">
    <location>
        <position position="182"/>
    </location>
    <ligand>
        <name>S-adenosyl-L-methionine</name>
        <dbReference type="ChEBI" id="CHEBI:59789"/>
    </ligand>
</feature>
<evidence type="ECO:0000256" key="3">
    <source>
        <dbReference type="ARBA" id="ARBA00022603"/>
    </source>
</evidence>
<dbReference type="PANTHER" id="PTHR43648">
    <property type="entry name" value="ELECTRON TRANSFER FLAVOPROTEIN BETA SUBUNIT LYSINE METHYLTRANSFERASE"/>
    <property type="match status" value="1"/>
</dbReference>
<dbReference type="PANTHER" id="PTHR43648:SF1">
    <property type="entry name" value="ELECTRON TRANSFER FLAVOPROTEIN BETA SUBUNIT LYSINE METHYLTRANSFERASE"/>
    <property type="match status" value="1"/>
</dbReference>
<dbReference type="NCBIfam" id="TIGR00406">
    <property type="entry name" value="prmA"/>
    <property type="match status" value="1"/>
</dbReference>
<dbReference type="GO" id="GO:0005840">
    <property type="term" value="C:ribosome"/>
    <property type="evidence" value="ECO:0007669"/>
    <property type="project" value="UniProtKB-KW"/>
</dbReference>
<evidence type="ECO:0000256" key="2">
    <source>
        <dbReference type="ARBA" id="ARBA00022490"/>
    </source>
</evidence>
<keyword evidence="4 6" id="KW-0808">Transferase</keyword>
<keyword evidence="3 6" id="KW-0489">Methyltransferase</keyword>
<comment type="caution">
    <text evidence="7">The sequence shown here is derived from an EMBL/GenBank/DDBJ whole genome shotgun (WGS) entry which is preliminary data.</text>
</comment>
<organism evidence="7 8">
    <name type="scientific">Salinithrix halophila</name>
    <dbReference type="NCBI Taxonomy" id="1485204"/>
    <lineage>
        <taxon>Bacteria</taxon>
        <taxon>Bacillati</taxon>
        <taxon>Bacillota</taxon>
        <taxon>Bacilli</taxon>
        <taxon>Bacillales</taxon>
        <taxon>Thermoactinomycetaceae</taxon>
        <taxon>Salinithrix</taxon>
    </lineage>
</organism>
<dbReference type="CDD" id="cd02440">
    <property type="entry name" value="AdoMet_MTases"/>
    <property type="match status" value="1"/>
</dbReference>
<dbReference type="GO" id="GO:0032259">
    <property type="term" value="P:methylation"/>
    <property type="evidence" value="ECO:0007669"/>
    <property type="project" value="UniProtKB-KW"/>
</dbReference>
<dbReference type="Pfam" id="PF06325">
    <property type="entry name" value="PrmA"/>
    <property type="match status" value="1"/>
</dbReference>
<feature type="binding site" evidence="6">
    <location>
        <position position="247"/>
    </location>
    <ligand>
        <name>S-adenosyl-L-methionine</name>
        <dbReference type="ChEBI" id="CHEBI:59789"/>
    </ligand>
</feature>
<evidence type="ECO:0000256" key="4">
    <source>
        <dbReference type="ARBA" id="ARBA00022679"/>
    </source>
</evidence>
<dbReference type="SUPFAM" id="SSF53335">
    <property type="entry name" value="S-adenosyl-L-methionine-dependent methyltransferases"/>
    <property type="match status" value="1"/>
</dbReference>
<dbReference type="GO" id="GO:0008168">
    <property type="term" value="F:methyltransferase activity"/>
    <property type="evidence" value="ECO:0007669"/>
    <property type="project" value="UniProtKB-KW"/>
</dbReference>
<dbReference type="Proteomes" id="UP001595843">
    <property type="component" value="Unassembled WGS sequence"/>
</dbReference>
<dbReference type="RefSeq" id="WP_380703971.1">
    <property type="nucleotide sequence ID" value="NZ_JBHSAP010000009.1"/>
</dbReference>
<gene>
    <name evidence="6 7" type="primary">prmA</name>
    <name evidence="7" type="ORF">ACFOUO_08000</name>
</gene>
<keyword evidence="5 6" id="KW-0949">S-adenosyl-L-methionine</keyword>
<keyword evidence="2 6" id="KW-0963">Cytoplasm</keyword>
<comment type="catalytic activity">
    <reaction evidence="6">
        <text>L-lysyl-[protein] + 3 S-adenosyl-L-methionine = N(6),N(6),N(6)-trimethyl-L-lysyl-[protein] + 3 S-adenosyl-L-homocysteine + 3 H(+)</text>
        <dbReference type="Rhea" id="RHEA:54192"/>
        <dbReference type="Rhea" id="RHEA-COMP:9752"/>
        <dbReference type="Rhea" id="RHEA-COMP:13826"/>
        <dbReference type="ChEBI" id="CHEBI:15378"/>
        <dbReference type="ChEBI" id="CHEBI:29969"/>
        <dbReference type="ChEBI" id="CHEBI:57856"/>
        <dbReference type="ChEBI" id="CHEBI:59789"/>
        <dbReference type="ChEBI" id="CHEBI:61961"/>
    </reaction>
</comment>
<evidence type="ECO:0000256" key="6">
    <source>
        <dbReference type="HAMAP-Rule" id="MF_00735"/>
    </source>
</evidence>
<feature type="binding site" evidence="6">
    <location>
        <position position="161"/>
    </location>
    <ligand>
        <name>S-adenosyl-L-methionine</name>
        <dbReference type="ChEBI" id="CHEBI:59789"/>
    </ligand>
</feature>
<comment type="function">
    <text evidence="6">Methylates ribosomal protein L11.</text>
</comment>
<comment type="subcellular location">
    <subcellularLocation>
        <location evidence="6">Cytoplasm</location>
    </subcellularLocation>
</comment>
<reference evidence="8" key="1">
    <citation type="journal article" date="2019" name="Int. J. Syst. Evol. Microbiol.">
        <title>The Global Catalogue of Microorganisms (GCM) 10K type strain sequencing project: providing services to taxonomists for standard genome sequencing and annotation.</title>
        <authorList>
            <consortium name="The Broad Institute Genomics Platform"/>
            <consortium name="The Broad Institute Genome Sequencing Center for Infectious Disease"/>
            <person name="Wu L."/>
            <person name="Ma J."/>
        </authorList>
    </citation>
    <scope>NUCLEOTIDE SEQUENCE [LARGE SCALE GENOMIC DNA]</scope>
    <source>
        <strain evidence="8">IBRC-M 10813</strain>
    </source>
</reference>
<protein>
    <recommendedName>
        <fullName evidence="6">Ribosomal protein L11 methyltransferase</fullName>
        <shortName evidence="6">L11 Mtase</shortName>
        <ecNumber evidence="6">2.1.1.-</ecNumber>
    </recommendedName>
</protein>
<dbReference type="HAMAP" id="MF_00735">
    <property type="entry name" value="Methyltr_PrmA"/>
    <property type="match status" value="1"/>
</dbReference>
<name>A0ABV8JG52_9BACL</name>
<proteinExistence type="inferred from homology"/>
<evidence type="ECO:0000256" key="1">
    <source>
        <dbReference type="ARBA" id="ARBA00009741"/>
    </source>
</evidence>
<keyword evidence="7" id="KW-0689">Ribosomal protein</keyword>
<keyword evidence="7" id="KW-0687">Ribonucleoprotein</keyword>
<evidence type="ECO:0000256" key="5">
    <source>
        <dbReference type="ARBA" id="ARBA00022691"/>
    </source>
</evidence>
<dbReference type="InterPro" id="IPR050078">
    <property type="entry name" value="Ribosomal_L11_MeTrfase_PrmA"/>
</dbReference>
<dbReference type="InterPro" id="IPR029063">
    <property type="entry name" value="SAM-dependent_MTases_sf"/>
</dbReference>
<dbReference type="EMBL" id="JBHSAP010000009">
    <property type="protein sequence ID" value="MFC4076750.1"/>
    <property type="molecule type" value="Genomic_DNA"/>
</dbReference>
<dbReference type="Gene3D" id="3.40.50.150">
    <property type="entry name" value="Vaccinia Virus protein VP39"/>
    <property type="match status" value="1"/>
</dbReference>
<feature type="binding site" evidence="6">
    <location>
        <position position="204"/>
    </location>
    <ligand>
        <name>S-adenosyl-L-methionine</name>
        <dbReference type="ChEBI" id="CHEBI:59789"/>
    </ligand>
</feature>
<comment type="similarity">
    <text evidence="1 6">Belongs to the methyltransferase superfamily. PrmA family.</text>
</comment>
<sequence>MDWMEVRIHTNREAEDAVANLLFEAGAEGTATMDSEALEREWDTRLGEIIALDAKDFPEEGVWISGYFPEQVYNPSLPGTLEEKTKELARFGLDPGSVSVFVRRVAEESWVNAWKAYYKPVRVTQRMTIKPVWEEYEAEPGEEVIEMDPGMAFGTGTHPTTTLSIQLMEKALRPGGSVIDVGCGSGILSAVAAKLGAREVLALDLDPVAVEATRSNIDLNGVADRVFVRQNDLLQGVDKRVDMVVANILAEIILRFTADVPRVLKPGGTFIASGIVQHKEETVTKGLAKAGLTVVEGIHDGDWVALRAQSC</sequence>
<evidence type="ECO:0000313" key="8">
    <source>
        <dbReference type="Proteomes" id="UP001595843"/>
    </source>
</evidence>
<dbReference type="PIRSF" id="PIRSF000401">
    <property type="entry name" value="RPL11_MTase"/>
    <property type="match status" value="1"/>
</dbReference>
<accession>A0ABV8JG52</accession>